<evidence type="ECO:0000256" key="1">
    <source>
        <dbReference type="ARBA" id="ARBA00004613"/>
    </source>
</evidence>
<accession>A0A2H0N297</accession>
<evidence type="ECO:0000256" key="2">
    <source>
        <dbReference type="ARBA" id="ARBA00022525"/>
    </source>
</evidence>
<dbReference type="InterPro" id="IPR059100">
    <property type="entry name" value="TSP3_bac"/>
</dbReference>
<dbReference type="EMBL" id="PCWM01000061">
    <property type="protein sequence ID" value="PIR03001.1"/>
    <property type="molecule type" value="Genomic_DNA"/>
</dbReference>
<dbReference type="GO" id="GO:0005509">
    <property type="term" value="F:calcium ion binding"/>
    <property type="evidence" value="ECO:0007669"/>
    <property type="project" value="InterPro"/>
</dbReference>
<keyword evidence="4" id="KW-0106">Calcium</keyword>
<dbReference type="PANTHER" id="PTHR37467:SF1">
    <property type="entry name" value="EXPORTED CALCIUM-BINDING GLYCOPROTEIN"/>
    <property type="match status" value="1"/>
</dbReference>
<keyword evidence="2" id="KW-0964">Secreted</keyword>
<dbReference type="Pfam" id="PF18884">
    <property type="entry name" value="TSP3_bac"/>
    <property type="match status" value="2"/>
</dbReference>
<feature type="compositionally biased region" description="Low complexity" evidence="5">
    <location>
        <begin position="42"/>
        <end position="51"/>
    </location>
</feature>
<dbReference type="PANTHER" id="PTHR37467">
    <property type="entry name" value="EXPORTED CALCIUM-BINDING GLYCOPROTEIN-RELATED"/>
    <property type="match status" value="1"/>
</dbReference>
<feature type="region of interest" description="Disordered" evidence="5">
    <location>
        <begin position="86"/>
        <end position="118"/>
    </location>
</feature>
<dbReference type="Gene3D" id="4.10.1080.10">
    <property type="entry name" value="TSP type-3 repeat"/>
    <property type="match status" value="1"/>
</dbReference>
<feature type="region of interest" description="Disordered" evidence="5">
    <location>
        <begin position="37"/>
        <end position="73"/>
    </location>
</feature>
<protein>
    <submittedName>
        <fullName evidence="6">Uncharacterized protein</fullName>
    </submittedName>
</protein>
<reference evidence="6 7" key="1">
    <citation type="submission" date="2017-09" db="EMBL/GenBank/DDBJ databases">
        <title>Depth-based differentiation of microbial function through sediment-hosted aquifers and enrichment of novel symbionts in the deep terrestrial subsurface.</title>
        <authorList>
            <person name="Probst A.J."/>
            <person name="Ladd B."/>
            <person name="Jarett J.K."/>
            <person name="Geller-Mcgrath D.E."/>
            <person name="Sieber C.M."/>
            <person name="Emerson J.B."/>
            <person name="Anantharaman K."/>
            <person name="Thomas B.C."/>
            <person name="Malmstrom R."/>
            <person name="Stieglmeier M."/>
            <person name="Klingl A."/>
            <person name="Woyke T."/>
            <person name="Ryan C.M."/>
            <person name="Banfield J.F."/>
        </authorList>
    </citation>
    <scope>NUCLEOTIDE SEQUENCE [LARGE SCALE GENOMIC DNA]</scope>
    <source>
        <strain evidence="6">CG11_big_fil_rev_8_21_14_0_20_43_7</strain>
    </source>
</reference>
<evidence type="ECO:0000256" key="4">
    <source>
        <dbReference type="ARBA" id="ARBA00022837"/>
    </source>
</evidence>
<evidence type="ECO:0000256" key="5">
    <source>
        <dbReference type="SAM" id="MobiDB-lite"/>
    </source>
</evidence>
<organism evidence="6 7">
    <name type="scientific">Candidatus Magasanikbacteria bacterium CG11_big_fil_rev_8_21_14_0_20_43_7</name>
    <dbReference type="NCBI Taxonomy" id="1974654"/>
    <lineage>
        <taxon>Bacteria</taxon>
        <taxon>Candidatus Magasanikiibacteriota</taxon>
    </lineage>
</organism>
<sequence length="139" mass="15284">MKTKRIIILLFITCILILLVFGARKFFQNTGSGDMLPDTKESSTQTISTTTERVYSTTREAPPSPPGDIDADGLLDDEERVLGTSLVNADTDRDGISDKDERDIWHTDPTKKDTDGDGFADLIEIMNGYNPSGEGLLTQ</sequence>
<dbReference type="SUPFAM" id="SSF103647">
    <property type="entry name" value="TSP type-3 repeat"/>
    <property type="match status" value="1"/>
</dbReference>
<evidence type="ECO:0000313" key="6">
    <source>
        <dbReference type="EMBL" id="PIR03001.1"/>
    </source>
</evidence>
<dbReference type="AlphaFoldDB" id="A0A2H0N297"/>
<keyword evidence="3" id="KW-0732">Signal</keyword>
<proteinExistence type="predicted"/>
<dbReference type="InterPro" id="IPR028974">
    <property type="entry name" value="TSP_type-3_rpt"/>
</dbReference>
<evidence type="ECO:0000313" key="7">
    <source>
        <dbReference type="Proteomes" id="UP000229782"/>
    </source>
</evidence>
<comment type="caution">
    <text evidence="6">The sequence shown here is derived from an EMBL/GenBank/DDBJ whole genome shotgun (WGS) entry which is preliminary data.</text>
</comment>
<evidence type="ECO:0000256" key="3">
    <source>
        <dbReference type="ARBA" id="ARBA00022729"/>
    </source>
</evidence>
<dbReference type="InterPro" id="IPR053180">
    <property type="entry name" value="Ca-binding_acidic-repeat"/>
</dbReference>
<gene>
    <name evidence="6" type="ORF">COV60_02630</name>
</gene>
<name>A0A2H0N297_9BACT</name>
<dbReference type="Proteomes" id="UP000229782">
    <property type="component" value="Unassembled WGS sequence"/>
</dbReference>
<comment type="subcellular location">
    <subcellularLocation>
        <location evidence="1">Secreted</location>
    </subcellularLocation>
</comment>
<feature type="compositionally biased region" description="Basic and acidic residues" evidence="5">
    <location>
        <begin position="90"/>
        <end position="115"/>
    </location>
</feature>